<protein>
    <submittedName>
        <fullName evidence="1">Uncharacterized protein</fullName>
    </submittedName>
</protein>
<dbReference type="OrthoDB" id="840412at2"/>
<dbReference type="eggNOG" id="ENOG5033VKU">
    <property type="taxonomic scope" value="Bacteria"/>
</dbReference>
<organism evidence="1 2">
    <name type="scientific">Cyclobacterium marinum (strain ATCC 25205 / DSM 745 / LMG 13164 / NCIMB 1802)</name>
    <name type="common">Flectobacillus marinus</name>
    <dbReference type="NCBI Taxonomy" id="880070"/>
    <lineage>
        <taxon>Bacteria</taxon>
        <taxon>Pseudomonadati</taxon>
        <taxon>Bacteroidota</taxon>
        <taxon>Cytophagia</taxon>
        <taxon>Cytophagales</taxon>
        <taxon>Cyclobacteriaceae</taxon>
        <taxon>Cyclobacterium</taxon>
    </lineage>
</organism>
<dbReference type="HOGENOM" id="CLU_1692575_0_0_10"/>
<reference evidence="2" key="1">
    <citation type="submission" date="2011-07" db="EMBL/GenBank/DDBJ databases">
        <title>The complete genome of Cyclobacterium marinum DSM 745.</title>
        <authorList>
            <person name="Lucas S."/>
            <person name="Han J."/>
            <person name="Lapidus A."/>
            <person name="Bruce D."/>
            <person name="Goodwin L."/>
            <person name="Pitluck S."/>
            <person name="Peters L."/>
            <person name="Kyrpides N."/>
            <person name="Mavromatis K."/>
            <person name="Ivanova N."/>
            <person name="Ovchinnikova G."/>
            <person name="Chertkov O."/>
            <person name="Detter J.C."/>
            <person name="Tapia R."/>
            <person name="Han C."/>
            <person name="Land M."/>
            <person name="Hauser L."/>
            <person name="Markowitz V."/>
            <person name="Cheng J.-F."/>
            <person name="Hugenholtz P."/>
            <person name="Woyke T."/>
            <person name="Wu D."/>
            <person name="Tindall B."/>
            <person name="Schuetze A."/>
            <person name="Brambilla E."/>
            <person name="Klenk H.-P."/>
            <person name="Eisen J.A."/>
        </authorList>
    </citation>
    <scope>NUCLEOTIDE SEQUENCE [LARGE SCALE GENOMIC DNA]</scope>
    <source>
        <strain evidence="2">ATCC 25205 / DSM 745 / LMG 13164 / NCIMB 1802</strain>
    </source>
</reference>
<dbReference type="RefSeq" id="WP_014022550.1">
    <property type="nucleotide sequence ID" value="NC_015914.1"/>
</dbReference>
<dbReference type="AlphaFoldDB" id="G0J1Q7"/>
<sequence>MIKKLHNIKQIVITLLLAGFISVFVCDALCDFGLISWGNYPTFVKEADHHSIKDQEHEQYDVANDHHHEDSQPDDGSEEDECCDEEVKNLYASLIKYEIRELPVETPVFHMFYQVFAINFKEKTFNQQLLPFLFTNLPPPLSGIHIRIFIQSFLN</sequence>
<name>G0J1Q7_CYCMS</name>
<proteinExistence type="predicted"/>
<evidence type="ECO:0000313" key="1">
    <source>
        <dbReference type="EMBL" id="AEL28266.1"/>
    </source>
</evidence>
<dbReference type="Proteomes" id="UP000001635">
    <property type="component" value="Chromosome"/>
</dbReference>
<gene>
    <name evidence="1" type="ordered locus">Cycma_4580</name>
</gene>
<dbReference type="EMBL" id="CP002955">
    <property type="protein sequence ID" value="AEL28266.1"/>
    <property type="molecule type" value="Genomic_DNA"/>
</dbReference>
<keyword evidence="2" id="KW-1185">Reference proteome</keyword>
<dbReference type="KEGG" id="cmr:Cycma_4580"/>
<accession>G0J1Q7</accession>
<evidence type="ECO:0000313" key="2">
    <source>
        <dbReference type="Proteomes" id="UP000001635"/>
    </source>
</evidence>